<gene>
    <name evidence="2" type="ORF">GCM10010260_29900</name>
</gene>
<protein>
    <submittedName>
        <fullName evidence="2">Uncharacterized protein</fullName>
    </submittedName>
</protein>
<evidence type="ECO:0000313" key="2">
    <source>
        <dbReference type="EMBL" id="GGU93091.1"/>
    </source>
</evidence>
<reference evidence="2" key="1">
    <citation type="journal article" date="2014" name="Int. J. Syst. Evol. Microbiol.">
        <title>Complete genome sequence of Corynebacterium casei LMG S-19264T (=DSM 44701T), isolated from a smear-ripened cheese.</title>
        <authorList>
            <consortium name="US DOE Joint Genome Institute (JGI-PGF)"/>
            <person name="Walter F."/>
            <person name="Albersmeier A."/>
            <person name="Kalinowski J."/>
            <person name="Ruckert C."/>
        </authorList>
    </citation>
    <scope>NUCLEOTIDE SEQUENCE</scope>
    <source>
        <strain evidence="2">JCM 4369</strain>
    </source>
</reference>
<dbReference type="AlphaFoldDB" id="A0A918IBR5"/>
<feature type="region of interest" description="Disordered" evidence="1">
    <location>
        <begin position="1"/>
        <end position="20"/>
    </location>
</feature>
<reference evidence="2" key="2">
    <citation type="submission" date="2020-09" db="EMBL/GenBank/DDBJ databases">
        <authorList>
            <person name="Sun Q."/>
            <person name="Ohkuma M."/>
        </authorList>
    </citation>
    <scope>NUCLEOTIDE SEQUENCE</scope>
    <source>
        <strain evidence="2">JCM 4369</strain>
    </source>
</reference>
<evidence type="ECO:0000256" key="1">
    <source>
        <dbReference type="SAM" id="MobiDB-lite"/>
    </source>
</evidence>
<accession>A0A918IBR5</accession>
<comment type="caution">
    <text evidence="2">The sequence shown here is derived from an EMBL/GenBank/DDBJ whole genome shotgun (WGS) entry which is preliminary data.</text>
</comment>
<dbReference type="Proteomes" id="UP000618795">
    <property type="component" value="Unassembled WGS sequence"/>
</dbReference>
<keyword evidence="3" id="KW-1185">Reference proteome</keyword>
<evidence type="ECO:0000313" key="3">
    <source>
        <dbReference type="Proteomes" id="UP000618795"/>
    </source>
</evidence>
<organism evidence="2 3">
    <name type="scientific">Streptomyces filipinensis</name>
    <dbReference type="NCBI Taxonomy" id="66887"/>
    <lineage>
        <taxon>Bacteria</taxon>
        <taxon>Bacillati</taxon>
        <taxon>Actinomycetota</taxon>
        <taxon>Actinomycetes</taxon>
        <taxon>Kitasatosporales</taxon>
        <taxon>Streptomycetaceae</taxon>
        <taxon>Streptomyces</taxon>
    </lineage>
</organism>
<dbReference type="RefSeq" id="WP_229854110.1">
    <property type="nucleotide sequence ID" value="NZ_BMTD01000005.1"/>
</dbReference>
<proteinExistence type="predicted"/>
<sequence>MRRDFDTSPGGTPRLELLGPGVAVGEPAPMPLPLEWAAEPLSAALTLASRARALIVDLRSDRPRDPDTVAFV</sequence>
<dbReference type="EMBL" id="BMTD01000005">
    <property type="protein sequence ID" value="GGU93091.1"/>
    <property type="molecule type" value="Genomic_DNA"/>
</dbReference>
<name>A0A918IBR5_9ACTN</name>